<dbReference type="Pfam" id="PF13181">
    <property type="entry name" value="TPR_8"/>
    <property type="match status" value="1"/>
</dbReference>
<dbReference type="InParanoid" id="A0A4S2N7T0"/>
<dbReference type="SUPFAM" id="SSF48452">
    <property type="entry name" value="TPR-like"/>
    <property type="match status" value="2"/>
</dbReference>
<feature type="compositionally biased region" description="Basic and acidic residues" evidence="4">
    <location>
        <begin position="194"/>
        <end position="206"/>
    </location>
</feature>
<feature type="compositionally biased region" description="Polar residues" evidence="4">
    <location>
        <begin position="227"/>
        <end position="245"/>
    </location>
</feature>
<evidence type="ECO:0000256" key="4">
    <source>
        <dbReference type="SAM" id="MobiDB-lite"/>
    </source>
</evidence>
<dbReference type="GO" id="GO:0031145">
    <property type="term" value="P:anaphase-promoting complex-dependent catabolic process"/>
    <property type="evidence" value="ECO:0007669"/>
    <property type="project" value="TreeGrafter"/>
</dbReference>
<keyword evidence="6" id="KW-1185">Reference proteome</keyword>
<evidence type="ECO:0000256" key="3">
    <source>
        <dbReference type="PROSITE-ProRule" id="PRU00339"/>
    </source>
</evidence>
<evidence type="ECO:0000313" key="6">
    <source>
        <dbReference type="Proteomes" id="UP000298138"/>
    </source>
</evidence>
<dbReference type="PROSITE" id="PS50005">
    <property type="entry name" value="TPR"/>
    <property type="match status" value="5"/>
</dbReference>
<dbReference type="PANTHER" id="PTHR12558">
    <property type="entry name" value="CELL DIVISION CYCLE 16,23,27"/>
    <property type="match status" value="1"/>
</dbReference>
<feature type="compositionally biased region" description="Polar residues" evidence="4">
    <location>
        <begin position="207"/>
        <end position="218"/>
    </location>
</feature>
<dbReference type="FunCoup" id="A0A4S2N7T0">
    <property type="interactions" value="870"/>
</dbReference>
<dbReference type="PROSITE" id="PS50293">
    <property type="entry name" value="TPR_REGION"/>
    <property type="match status" value="1"/>
</dbReference>
<dbReference type="Gene3D" id="1.25.40.10">
    <property type="entry name" value="Tetratricopeptide repeat domain"/>
    <property type="match status" value="4"/>
</dbReference>
<evidence type="ECO:0000256" key="1">
    <source>
        <dbReference type="ARBA" id="ARBA00022803"/>
    </source>
</evidence>
<dbReference type="GO" id="GO:0051301">
    <property type="term" value="P:cell division"/>
    <property type="evidence" value="ECO:0007669"/>
    <property type="project" value="TreeGrafter"/>
</dbReference>
<dbReference type="Pfam" id="PF00515">
    <property type="entry name" value="TPR_1"/>
    <property type="match status" value="2"/>
</dbReference>
<dbReference type="Pfam" id="PF12895">
    <property type="entry name" value="ANAPC3"/>
    <property type="match status" value="1"/>
</dbReference>
<keyword evidence="1 3" id="KW-0802">TPR repeat</keyword>
<dbReference type="GO" id="GO:0005737">
    <property type="term" value="C:cytoplasm"/>
    <property type="evidence" value="ECO:0007669"/>
    <property type="project" value="TreeGrafter"/>
</dbReference>
<protein>
    <submittedName>
        <fullName evidence="5">TPR-like protein</fullName>
    </submittedName>
</protein>
<feature type="repeat" description="TPR" evidence="3">
    <location>
        <begin position="557"/>
        <end position="590"/>
    </location>
</feature>
<dbReference type="InterPro" id="IPR019734">
    <property type="entry name" value="TPR_rpt"/>
</dbReference>
<accession>A0A4S2N7T0</accession>
<dbReference type="GO" id="GO:0016567">
    <property type="term" value="P:protein ubiquitination"/>
    <property type="evidence" value="ECO:0007669"/>
    <property type="project" value="TreeGrafter"/>
</dbReference>
<organism evidence="5 6">
    <name type="scientific">Ascodesmis nigricans</name>
    <dbReference type="NCBI Taxonomy" id="341454"/>
    <lineage>
        <taxon>Eukaryota</taxon>
        <taxon>Fungi</taxon>
        <taxon>Dikarya</taxon>
        <taxon>Ascomycota</taxon>
        <taxon>Pezizomycotina</taxon>
        <taxon>Pezizomycetes</taxon>
        <taxon>Pezizales</taxon>
        <taxon>Ascodesmidaceae</taxon>
        <taxon>Ascodesmis</taxon>
    </lineage>
</organism>
<sequence length="760" mass="85491">MAPAGPQAQVVQQFRALIWEYLDNGLLDSALFTAERLHAYDSKNPDTVHLYALCMYRNNQYRQAEALTKGWQRHVGCAYVFAQCCLKLGGGRETLAISSLEACKRSWISITGWSQHTDTERKVLPGASAVYSLLGKLHQSINDQKKAMECYVSAVKINPFLWEAFTGLCDTGVQLRVNNIYKQSSEMIEAIKNHGPSEEPVSRLRNTENQPDPFTAHTSHSRERDLSNPTSSSFLNRLNESSGATSAAAHHLETPTAQPAGSHGFDLLGGANGNGVAEKPPPISRKTRAATVELGTRRLGSRTTREISQESKRPISSSQEAPPAPARRSTRLNTLKFGSKGTDRLGTRDRDREKEREAKKRAVSTRSRTVQMSGTGLFTKEQRGTSEDTSMIDVPSRGTTLPPAPKIDTKREEAQLYLLDLYKKFANSYFCMTRYQCSDALQFLMTLPSAQREAPWVLCQIARAQYEMANYSEAEKTFLKVRQIDPVRTKDMEVFSTVLWHMRKDVDLSFLAHELMELDKTSPEAWCALGNCFSLQRDHDQALRCFKRATTYNPKLAYAFTLQGHEHVSNEEYDKAMMSYRSAMAADPRHYNAMYGIGKVYEKMGQYDAAEKHFKNAAKINPMNPVLVCCVGMVLEKVRDYHGALKCYNAAVTMAPRSALSRFKKARTLMSLQQYQAALNELKVLKDIAPDEANVHFLLGRLYKALHDKPNAIKHLTIALNLDPKASHLIKEVLENLDDEDDDGYQEETSEYYKLMDGDA</sequence>
<dbReference type="OrthoDB" id="329563at2759"/>
<dbReference type="EMBL" id="ML220112">
    <property type="protein sequence ID" value="TGZ85418.1"/>
    <property type="molecule type" value="Genomic_DNA"/>
</dbReference>
<dbReference type="GO" id="GO:0007091">
    <property type="term" value="P:metaphase/anaphase transition of mitotic cell cycle"/>
    <property type="evidence" value="ECO:0007669"/>
    <property type="project" value="TreeGrafter"/>
</dbReference>
<feature type="compositionally biased region" description="Polar residues" evidence="4">
    <location>
        <begin position="364"/>
        <end position="376"/>
    </location>
</feature>
<dbReference type="Pfam" id="PF13432">
    <property type="entry name" value="TPR_16"/>
    <property type="match status" value="1"/>
</dbReference>
<feature type="repeat" description="TPR" evidence="3">
    <location>
        <begin position="591"/>
        <end position="624"/>
    </location>
</feature>
<feature type="compositionally biased region" description="Basic and acidic residues" evidence="4">
    <location>
        <begin position="303"/>
        <end position="313"/>
    </location>
</feature>
<evidence type="ECO:0000313" key="5">
    <source>
        <dbReference type="EMBL" id="TGZ85418.1"/>
    </source>
</evidence>
<reference evidence="5 6" key="1">
    <citation type="submission" date="2019-04" db="EMBL/GenBank/DDBJ databases">
        <title>Comparative genomics and transcriptomics to analyze fruiting body development in filamentous ascomycetes.</title>
        <authorList>
            <consortium name="DOE Joint Genome Institute"/>
            <person name="Lutkenhaus R."/>
            <person name="Traeger S."/>
            <person name="Breuer J."/>
            <person name="Kuo A."/>
            <person name="Lipzen A."/>
            <person name="Pangilinan J."/>
            <person name="Dilworth D."/>
            <person name="Sandor L."/>
            <person name="Poggeler S."/>
            <person name="Barry K."/>
            <person name="Grigoriev I.V."/>
            <person name="Nowrousian M."/>
        </authorList>
    </citation>
    <scope>NUCLEOTIDE SEQUENCE [LARGE SCALE GENOMIC DNA]</scope>
    <source>
        <strain evidence="5 6">CBS 389.68</strain>
    </source>
</reference>
<name>A0A4S2N7T0_9PEZI</name>
<comment type="similarity">
    <text evidence="2">Belongs to the APC3/CDC27 family.</text>
</comment>
<dbReference type="PANTHER" id="PTHR12558:SF13">
    <property type="entry name" value="CELL DIVISION CYCLE PROTEIN 27 HOMOLOG"/>
    <property type="match status" value="1"/>
</dbReference>
<feature type="compositionally biased region" description="Basic and acidic residues" evidence="4">
    <location>
        <begin position="341"/>
        <end position="360"/>
    </location>
</feature>
<evidence type="ECO:0000256" key="2">
    <source>
        <dbReference type="ARBA" id="ARBA00038210"/>
    </source>
</evidence>
<dbReference type="STRING" id="341454.A0A4S2N7T0"/>
<dbReference type="GO" id="GO:0005680">
    <property type="term" value="C:anaphase-promoting complex"/>
    <property type="evidence" value="ECO:0007669"/>
    <property type="project" value="UniProtKB-ARBA"/>
</dbReference>
<feature type="repeat" description="TPR" evidence="3">
    <location>
        <begin position="523"/>
        <end position="556"/>
    </location>
</feature>
<dbReference type="AlphaFoldDB" id="A0A4S2N7T0"/>
<dbReference type="SMART" id="SM00028">
    <property type="entry name" value="TPR"/>
    <property type="match status" value="7"/>
</dbReference>
<proteinExistence type="inferred from homology"/>
<gene>
    <name evidence="5" type="ORF">EX30DRAFT_353370</name>
</gene>
<feature type="repeat" description="TPR" evidence="3">
    <location>
        <begin position="693"/>
        <end position="726"/>
    </location>
</feature>
<dbReference type="Proteomes" id="UP000298138">
    <property type="component" value="Unassembled WGS sequence"/>
</dbReference>
<dbReference type="InterPro" id="IPR011990">
    <property type="entry name" value="TPR-like_helical_dom_sf"/>
</dbReference>
<feature type="region of interest" description="Disordered" evidence="4">
    <location>
        <begin position="194"/>
        <end position="406"/>
    </location>
</feature>
<feature type="repeat" description="TPR" evidence="3">
    <location>
        <begin position="128"/>
        <end position="161"/>
    </location>
</feature>